<dbReference type="eggNOG" id="ENOG5033B7C">
    <property type="taxonomic scope" value="Bacteria"/>
</dbReference>
<dbReference type="EMBL" id="JRKJ01000002">
    <property type="protein sequence ID" value="KGQ20555.1"/>
    <property type="molecule type" value="Genomic_DNA"/>
</dbReference>
<dbReference type="Pfam" id="PF19447">
    <property type="entry name" value="DUF5985"/>
    <property type="match status" value="1"/>
</dbReference>
<comment type="caution">
    <text evidence="2">The sequence shown here is derived from an EMBL/GenBank/DDBJ whole genome shotgun (WGS) entry which is preliminary data.</text>
</comment>
<name>A0A0A2WQJ2_9GAMM</name>
<keyword evidence="1" id="KW-0812">Transmembrane</keyword>
<accession>A0A0A2WQJ2</accession>
<dbReference type="InterPro" id="IPR046027">
    <property type="entry name" value="DUF5985"/>
</dbReference>
<keyword evidence="3" id="KW-1185">Reference proteome</keyword>
<keyword evidence="1" id="KW-0472">Membrane</keyword>
<sequence length="86" mass="9618">MQLFMLGMISMGCAVAALLFLRFWRTSRDRFFVFFAAAFAIEAVNRAVFAYIGPGASEYQLGYVLARLVAFALILVAILDKNTRRG</sequence>
<evidence type="ECO:0000313" key="3">
    <source>
        <dbReference type="Proteomes" id="UP000030518"/>
    </source>
</evidence>
<keyword evidence="1" id="KW-1133">Transmembrane helix</keyword>
<feature type="transmembrane region" description="Helical" evidence="1">
    <location>
        <begin position="31"/>
        <end position="53"/>
    </location>
</feature>
<feature type="transmembrane region" description="Helical" evidence="1">
    <location>
        <begin position="59"/>
        <end position="79"/>
    </location>
</feature>
<organism evidence="2 3">
    <name type="scientific">Lysobacter dokdonensis DS-58</name>
    <dbReference type="NCBI Taxonomy" id="1300345"/>
    <lineage>
        <taxon>Bacteria</taxon>
        <taxon>Pseudomonadati</taxon>
        <taxon>Pseudomonadota</taxon>
        <taxon>Gammaproteobacteria</taxon>
        <taxon>Lysobacterales</taxon>
        <taxon>Lysobacteraceae</taxon>
        <taxon>Noviluteimonas</taxon>
    </lineage>
</organism>
<dbReference type="OrthoDB" id="9806559at2"/>
<protein>
    <submittedName>
        <fullName evidence="2">Uncharacterized protein</fullName>
    </submittedName>
</protein>
<dbReference type="Proteomes" id="UP000030518">
    <property type="component" value="Unassembled WGS sequence"/>
</dbReference>
<proteinExistence type="predicted"/>
<evidence type="ECO:0000313" key="2">
    <source>
        <dbReference type="EMBL" id="KGQ20555.1"/>
    </source>
</evidence>
<gene>
    <name evidence="2" type="ORF">LF41_1092</name>
</gene>
<reference evidence="2 3" key="1">
    <citation type="submission" date="2014-09" db="EMBL/GenBank/DDBJ databases">
        <title>Genome sequences of Lysobacter dokdonensis DS-58.</title>
        <authorList>
            <person name="Kim J.F."/>
            <person name="Kwak M.-J."/>
        </authorList>
    </citation>
    <scope>NUCLEOTIDE SEQUENCE [LARGE SCALE GENOMIC DNA]</scope>
    <source>
        <strain evidence="2 3">DS-58</strain>
    </source>
</reference>
<dbReference type="STRING" id="1300345.LF41_1092"/>
<dbReference type="PATRIC" id="fig|1300345.3.peg.413"/>
<feature type="transmembrane region" description="Helical" evidence="1">
    <location>
        <begin position="6"/>
        <end position="24"/>
    </location>
</feature>
<evidence type="ECO:0000256" key="1">
    <source>
        <dbReference type="SAM" id="Phobius"/>
    </source>
</evidence>
<dbReference type="AlphaFoldDB" id="A0A0A2WQJ2"/>